<protein>
    <submittedName>
        <fullName evidence="1">Uncharacterized protein</fullName>
    </submittedName>
</protein>
<keyword evidence="2" id="KW-1185">Reference proteome</keyword>
<sequence length="34" mass="4105">MLLYRTYTVNFIIQKKFVAQKQKNISKISDKFPL</sequence>
<proteinExistence type="predicted"/>
<dbReference type="STRING" id="521095.Apar_0780"/>
<organism evidence="1 2">
    <name type="scientific">Lancefieldella parvula (strain ATCC 33793 / DSM 20469 / CCUG 32760 / JCM 10300 / KCTC 3663 / VPI 0546 / 1246)</name>
    <name type="common">Atopobium parvulum</name>
    <dbReference type="NCBI Taxonomy" id="521095"/>
    <lineage>
        <taxon>Bacteria</taxon>
        <taxon>Bacillati</taxon>
        <taxon>Actinomycetota</taxon>
        <taxon>Coriobacteriia</taxon>
        <taxon>Coriobacteriales</taxon>
        <taxon>Atopobiaceae</taxon>
        <taxon>Lancefieldella</taxon>
    </lineage>
</organism>
<dbReference type="AlphaFoldDB" id="C8W6W9"/>
<evidence type="ECO:0000313" key="1">
    <source>
        <dbReference type="EMBL" id="ACV51209.1"/>
    </source>
</evidence>
<name>C8W6W9_LANP1</name>
<dbReference type="KEGG" id="apv:Apar_0780"/>
<accession>C8W6W9</accession>
<dbReference type="HOGENOM" id="CLU_3371756_0_0_11"/>
<gene>
    <name evidence="1" type="ordered locus">Apar_0780</name>
</gene>
<reference evidence="1 2" key="1">
    <citation type="journal article" date="2009" name="Stand. Genomic Sci.">
        <title>Complete genome sequence of Atopobium parvulum type strain (IPP 1246).</title>
        <authorList>
            <person name="Copeland A."/>
            <person name="Sikorski J."/>
            <person name="Lapidus A."/>
            <person name="Nolan M."/>
            <person name="Del Rio T.G."/>
            <person name="Lucas S."/>
            <person name="Chen F."/>
            <person name="Tice H."/>
            <person name="Pitluck S."/>
            <person name="Cheng J.F."/>
            <person name="Pukall R."/>
            <person name="Chertkov O."/>
            <person name="Brettin T."/>
            <person name="Han C."/>
            <person name="Detter J.C."/>
            <person name="Kuske C."/>
            <person name="Bruce D."/>
            <person name="Goodwin L."/>
            <person name="Ivanova N."/>
            <person name="Mavromatis K."/>
            <person name="Mikhailova N."/>
            <person name="Chen A."/>
            <person name="Palaniappan K."/>
            <person name="Chain P."/>
            <person name="Rohde M."/>
            <person name="Goker M."/>
            <person name="Bristow J."/>
            <person name="Eisen J.A."/>
            <person name="Markowitz V."/>
            <person name="Hugenholtz P."/>
            <person name="Kyrpides N.C."/>
            <person name="Klenk H.P."/>
            <person name="Detter J.C."/>
        </authorList>
    </citation>
    <scope>NUCLEOTIDE SEQUENCE [LARGE SCALE GENOMIC DNA]</scope>
    <source>
        <strain evidence="2">ATCC 33793 / DSM 20469 / CCUG 32760 / JCM 10300 / KCTC 3663 / VPI 0546 / 1246</strain>
    </source>
</reference>
<dbReference type="EMBL" id="CP001721">
    <property type="protein sequence ID" value="ACV51209.1"/>
    <property type="molecule type" value="Genomic_DNA"/>
</dbReference>
<dbReference type="Proteomes" id="UP000000960">
    <property type="component" value="Chromosome"/>
</dbReference>
<evidence type="ECO:0000313" key="2">
    <source>
        <dbReference type="Proteomes" id="UP000000960"/>
    </source>
</evidence>